<evidence type="ECO:0000313" key="1">
    <source>
        <dbReference type="EMBL" id="EAU55289.1"/>
    </source>
</evidence>
<evidence type="ECO:0000313" key="2">
    <source>
        <dbReference type="Proteomes" id="UP000005297"/>
    </source>
</evidence>
<name>Q0F1A2_9PROT</name>
<organism evidence="1 2">
    <name type="scientific">Mariprofundus ferrooxydans PV-1</name>
    <dbReference type="NCBI Taxonomy" id="314345"/>
    <lineage>
        <taxon>Bacteria</taxon>
        <taxon>Pseudomonadati</taxon>
        <taxon>Pseudomonadota</taxon>
        <taxon>Candidatius Mariprofundia</taxon>
        <taxon>Mariprofundales</taxon>
        <taxon>Mariprofundaceae</taxon>
        <taxon>Mariprofundus</taxon>
    </lineage>
</organism>
<dbReference type="Proteomes" id="UP000005297">
    <property type="component" value="Unassembled WGS sequence"/>
</dbReference>
<reference evidence="1 2" key="1">
    <citation type="submission" date="2006-09" db="EMBL/GenBank/DDBJ databases">
        <authorList>
            <person name="Emerson D."/>
            <person name="Ferriera S."/>
            <person name="Johnson J."/>
            <person name="Kravitz S."/>
            <person name="Halpern A."/>
            <person name="Remington K."/>
            <person name="Beeson K."/>
            <person name="Tran B."/>
            <person name="Rogers Y.-H."/>
            <person name="Friedman R."/>
            <person name="Venter J.C."/>
        </authorList>
    </citation>
    <scope>NUCLEOTIDE SEQUENCE [LARGE SCALE GENOMIC DNA]</scope>
    <source>
        <strain evidence="1 2">PV-1</strain>
    </source>
</reference>
<keyword evidence="2" id="KW-1185">Reference proteome</keyword>
<sequence>MMPVPRSFGGIYLFAKQADAGQQIAPAWHTKLNLFPVVRQASYTKQWALLRIVR</sequence>
<dbReference type="AlphaFoldDB" id="Q0F1A2"/>
<dbReference type="InParanoid" id="Q0F1A2"/>
<accession>Q0F1A2</accession>
<gene>
    <name evidence="1" type="ORF">SPV1_11171</name>
</gene>
<protein>
    <submittedName>
        <fullName evidence="1">Uncharacterized protein</fullName>
    </submittedName>
</protein>
<proteinExistence type="predicted"/>
<dbReference type="EMBL" id="AATS01000003">
    <property type="protein sequence ID" value="EAU55289.1"/>
    <property type="molecule type" value="Genomic_DNA"/>
</dbReference>
<dbReference type="HOGENOM" id="CLU_3045101_0_0_0"/>
<comment type="caution">
    <text evidence="1">The sequence shown here is derived from an EMBL/GenBank/DDBJ whole genome shotgun (WGS) entry which is preliminary data.</text>
</comment>